<dbReference type="AlphaFoldDB" id="A0A8R7R9S2"/>
<keyword evidence="2" id="KW-1185">Reference proteome</keyword>
<reference evidence="1" key="3">
    <citation type="submission" date="2022-06" db="UniProtKB">
        <authorList>
            <consortium name="EnsemblPlants"/>
        </authorList>
    </citation>
    <scope>IDENTIFICATION</scope>
</reference>
<evidence type="ECO:0000313" key="2">
    <source>
        <dbReference type="Proteomes" id="UP000015106"/>
    </source>
</evidence>
<proteinExistence type="predicted"/>
<dbReference type="Gramene" id="TuG1812G0700005216.01.T01">
    <property type="protein sequence ID" value="TuG1812G0700005216.01.T01"/>
    <property type="gene ID" value="TuG1812G0700005216.01"/>
</dbReference>
<name>A0A8R7R9S2_TRIUA</name>
<organism evidence="1 2">
    <name type="scientific">Triticum urartu</name>
    <name type="common">Red wild einkorn</name>
    <name type="synonym">Crithodium urartu</name>
    <dbReference type="NCBI Taxonomy" id="4572"/>
    <lineage>
        <taxon>Eukaryota</taxon>
        <taxon>Viridiplantae</taxon>
        <taxon>Streptophyta</taxon>
        <taxon>Embryophyta</taxon>
        <taxon>Tracheophyta</taxon>
        <taxon>Spermatophyta</taxon>
        <taxon>Magnoliopsida</taxon>
        <taxon>Liliopsida</taxon>
        <taxon>Poales</taxon>
        <taxon>Poaceae</taxon>
        <taxon>BOP clade</taxon>
        <taxon>Pooideae</taxon>
        <taxon>Triticodae</taxon>
        <taxon>Triticeae</taxon>
        <taxon>Triticinae</taxon>
        <taxon>Triticum</taxon>
    </lineage>
</organism>
<dbReference type="Proteomes" id="UP000015106">
    <property type="component" value="Chromosome 7"/>
</dbReference>
<dbReference type="Gramene" id="TuG1812G0700005213.01.T01">
    <property type="protein sequence ID" value="TuG1812G0700005213.01.T01"/>
    <property type="gene ID" value="TuG1812G0700005213.01"/>
</dbReference>
<dbReference type="EnsemblPlants" id="TuG1812G0700005213.01.T01">
    <property type="protein sequence ID" value="TuG1812G0700005213.01.T01"/>
    <property type="gene ID" value="TuG1812G0700005213.01"/>
</dbReference>
<reference evidence="2" key="1">
    <citation type="journal article" date="2013" name="Nature">
        <title>Draft genome of the wheat A-genome progenitor Triticum urartu.</title>
        <authorList>
            <person name="Ling H.Q."/>
            <person name="Zhao S."/>
            <person name="Liu D."/>
            <person name="Wang J."/>
            <person name="Sun H."/>
            <person name="Zhang C."/>
            <person name="Fan H."/>
            <person name="Li D."/>
            <person name="Dong L."/>
            <person name="Tao Y."/>
            <person name="Gao C."/>
            <person name="Wu H."/>
            <person name="Li Y."/>
            <person name="Cui Y."/>
            <person name="Guo X."/>
            <person name="Zheng S."/>
            <person name="Wang B."/>
            <person name="Yu K."/>
            <person name="Liang Q."/>
            <person name="Yang W."/>
            <person name="Lou X."/>
            <person name="Chen J."/>
            <person name="Feng M."/>
            <person name="Jian J."/>
            <person name="Zhang X."/>
            <person name="Luo G."/>
            <person name="Jiang Y."/>
            <person name="Liu J."/>
            <person name="Wang Z."/>
            <person name="Sha Y."/>
            <person name="Zhang B."/>
            <person name="Wu H."/>
            <person name="Tang D."/>
            <person name="Shen Q."/>
            <person name="Xue P."/>
            <person name="Zou S."/>
            <person name="Wang X."/>
            <person name="Liu X."/>
            <person name="Wang F."/>
            <person name="Yang Y."/>
            <person name="An X."/>
            <person name="Dong Z."/>
            <person name="Zhang K."/>
            <person name="Zhang X."/>
            <person name="Luo M.C."/>
            <person name="Dvorak J."/>
            <person name="Tong Y."/>
            <person name="Wang J."/>
            <person name="Yang H."/>
            <person name="Li Z."/>
            <person name="Wang D."/>
            <person name="Zhang A."/>
            <person name="Wang J."/>
        </authorList>
    </citation>
    <scope>NUCLEOTIDE SEQUENCE</scope>
    <source>
        <strain evidence="2">cv. G1812</strain>
    </source>
</reference>
<accession>A0A8R7R9S2</accession>
<reference evidence="1" key="2">
    <citation type="submission" date="2018-03" db="EMBL/GenBank/DDBJ databases">
        <title>The Triticum urartu genome reveals the dynamic nature of wheat genome evolution.</title>
        <authorList>
            <person name="Ling H."/>
            <person name="Ma B."/>
            <person name="Shi X."/>
            <person name="Liu H."/>
            <person name="Dong L."/>
            <person name="Sun H."/>
            <person name="Cao Y."/>
            <person name="Gao Q."/>
            <person name="Zheng S."/>
            <person name="Li Y."/>
            <person name="Yu Y."/>
            <person name="Du H."/>
            <person name="Qi M."/>
            <person name="Li Y."/>
            <person name="Yu H."/>
            <person name="Cui Y."/>
            <person name="Wang N."/>
            <person name="Chen C."/>
            <person name="Wu H."/>
            <person name="Zhao Y."/>
            <person name="Zhang J."/>
            <person name="Li Y."/>
            <person name="Zhou W."/>
            <person name="Zhang B."/>
            <person name="Hu W."/>
            <person name="Eijk M."/>
            <person name="Tang J."/>
            <person name="Witsenboer H."/>
            <person name="Zhao S."/>
            <person name="Li Z."/>
            <person name="Zhang A."/>
            <person name="Wang D."/>
            <person name="Liang C."/>
        </authorList>
    </citation>
    <scope>NUCLEOTIDE SEQUENCE [LARGE SCALE GENOMIC DNA]</scope>
    <source>
        <strain evidence="1">cv. G1812</strain>
    </source>
</reference>
<sequence>MVLKTELCRFSGAKIYPGNASDSSIQTLESSFFPTQSASAISTTISSLVSLYGMPCTGSSTRTYMYIRVEAAKKRHRAIKSPYGLAVYRLWTRH</sequence>
<dbReference type="EnsemblPlants" id="TuG1812G0700005216.01.T01">
    <property type="protein sequence ID" value="TuG1812G0700005216.01.T01"/>
    <property type="gene ID" value="TuG1812G0700005216.01"/>
</dbReference>
<evidence type="ECO:0000313" key="1">
    <source>
        <dbReference type="EnsemblPlants" id="TuG1812G0700005213.01.T01"/>
    </source>
</evidence>
<protein>
    <submittedName>
        <fullName evidence="1">Uncharacterized protein</fullName>
    </submittedName>
</protein>